<reference evidence="1 2" key="1">
    <citation type="journal article" date="2019" name="Nat. Ecol. Evol.">
        <title>Megaphylogeny resolves global patterns of mushroom evolution.</title>
        <authorList>
            <person name="Varga T."/>
            <person name="Krizsan K."/>
            <person name="Foldi C."/>
            <person name="Dima B."/>
            <person name="Sanchez-Garcia M."/>
            <person name="Sanchez-Ramirez S."/>
            <person name="Szollosi G.J."/>
            <person name="Szarkandi J.G."/>
            <person name="Papp V."/>
            <person name="Albert L."/>
            <person name="Andreopoulos W."/>
            <person name="Angelini C."/>
            <person name="Antonin V."/>
            <person name="Barry K.W."/>
            <person name="Bougher N.L."/>
            <person name="Buchanan P."/>
            <person name="Buyck B."/>
            <person name="Bense V."/>
            <person name="Catcheside P."/>
            <person name="Chovatia M."/>
            <person name="Cooper J."/>
            <person name="Damon W."/>
            <person name="Desjardin D."/>
            <person name="Finy P."/>
            <person name="Geml J."/>
            <person name="Haridas S."/>
            <person name="Hughes K."/>
            <person name="Justo A."/>
            <person name="Karasinski D."/>
            <person name="Kautmanova I."/>
            <person name="Kiss B."/>
            <person name="Kocsube S."/>
            <person name="Kotiranta H."/>
            <person name="LaButti K.M."/>
            <person name="Lechner B.E."/>
            <person name="Liimatainen K."/>
            <person name="Lipzen A."/>
            <person name="Lukacs Z."/>
            <person name="Mihaltcheva S."/>
            <person name="Morgado L.N."/>
            <person name="Niskanen T."/>
            <person name="Noordeloos M.E."/>
            <person name="Ohm R.A."/>
            <person name="Ortiz-Santana B."/>
            <person name="Ovrebo C."/>
            <person name="Racz N."/>
            <person name="Riley R."/>
            <person name="Savchenko A."/>
            <person name="Shiryaev A."/>
            <person name="Soop K."/>
            <person name="Spirin V."/>
            <person name="Szebenyi C."/>
            <person name="Tomsovsky M."/>
            <person name="Tulloss R.E."/>
            <person name="Uehling J."/>
            <person name="Grigoriev I.V."/>
            <person name="Vagvolgyi C."/>
            <person name="Papp T."/>
            <person name="Martin F.M."/>
            <person name="Miettinen O."/>
            <person name="Hibbett D.S."/>
            <person name="Nagy L.G."/>
        </authorList>
    </citation>
    <scope>NUCLEOTIDE SEQUENCE [LARGE SCALE GENOMIC DNA]</scope>
    <source>
        <strain evidence="1 2">HHB13444</strain>
    </source>
</reference>
<evidence type="ECO:0000313" key="1">
    <source>
        <dbReference type="EMBL" id="TFK79263.1"/>
    </source>
</evidence>
<dbReference type="AlphaFoldDB" id="A0A5C3P0I9"/>
<gene>
    <name evidence="1" type="ORF">K466DRAFT_27753</name>
</gene>
<dbReference type="Proteomes" id="UP000308197">
    <property type="component" value="Unassembled WGS sequence"/>
</dbReference>
<proteinExistence type="predicted"/>
<accession>A0A5C3P0I9</accession>
<protein>
    <submittedName>
        <fullName evidence="1">Uncharacterized protein</fullName>
    </submittedName>
</protein>
<evidence type="ECO:0000313" key="2">
    <source>
        <dbReference type="Proteomes" id="UP000308197"/>
    </source>
</evidence>
<organism evidence="1 2">
    <name type="scientific">Polyporus arcularius HHB13444</name>
    <dbReference type="NCBI Taxonomy" id="1314778"/>
    <lineage>
        <taxon>Eukaryota</taxon>
        <taxon>Fungi</taxon>
        <taxon>Dikarya</taxon>
        <taxon>Basidiomycota</taxon>
        <taxon>Agaricomycotina</taxon>
        <taxon>Agaricomycetes</taxon>
        <taxon>Polyporales</taxon>
        <taxon>Polyporaceae</taxon>
        <taxon>Polyporus</taxon>
    </lineage>
</organism>
<name>A0A5C3P0I9_9APHY</name>
<keyword evidence="2" id="KW-1185">Reference proteome</keyword>
<dbReference type="EMBL" id="ML212101">
    <property type="protein sequence ID" value="TFK79263.1"/>
    <property type="molecule type" value="Genomic_DNA"/>
</dbReference>
<dbReference type="InParanoid" id="A0A5C3P0I9"/>
<sequence length="146" mass="15648">MGVPFVARSDRFADPLETLFSLPGCLLSVLALHRICILHGSPTPCVSSTSLSFRAPNDTRQFCRSASFFTTSIPRSARESSFHPTLCSVLTEDVLVLPSLPRGAGSTRSVLGDPGPSYPCTGIIVPASWVEETRRVLVRSSVIGLS</sequence>